<dbReference type="InterPro" id="IPR050109">
    <property type="entry name" value="HTH-type_TetR-like_transc_reg"/>
</dbReference>
<dbReference type="KEGG" id="ahg:AHOG_07125"/>
<sequence length="195" mass="21521">MTERARRAQIVSAAIEAIAELGCSKATYRQIAARAGLSSTGLISYHFADRAELLTEVVRDVLGRFGAFVVARLDEHETAAAQLRAFLTAQIDFSAGNRAAMRALRRIQADADITDSPNQAFAELVESDHKGLAELLRQGIRRGEFREFDPDAMAVFVLALRDGVLSRLRDHEPDELDVIRQELTTMIDLATRGNP</sequence>
<dbReference type="AlphaFoldDB" id="A0A221VZY0"/>
<dbReference type="Gene3D" id="1.10.357.10">
    <property type="entry name" value="Tetracycline Repressor, domain 2"/>
    <property type="match status" value="1"/>
</dbReference>
<evidence type="ECO:0000256" key="1">
    <source>
        <dbReference type="ARBA" id="ARBA00023015"/>
    </source>
</evidence>
<keyword evidence="2" id="KW-0238">DNA-binding</keyword>
<dbReference type="Proteomes" id="UP000204221">
    <property type="component" value="Chromosome"/>
</dbReference>
<dbReference type="EMBL" id="CP022521">
    <property type="protein sequence ID" value="ASO19073.1"/>
    <property type="molecule type" value="Genomic_DNA"/>
</dbReference>
<keyword evidence="6" id="KW-1185">Reference proteome</keyword>
<dbReference type="PANTHER" id="PTHR30055:SF234">
    <property type="entry name" value="HTH-TYPE TRANSCRIPTIONAL REGULATOR BETI"/>
    <property type="match status" value="1"/>
</dbReference>
<dbReference type="InterPro" id="IPR036271">
    <property type="entry name" value="Tet_transcr_reg_TetR-rel_C_sf"/>
</dbReference>
<gene>
    <name evidence="5" type="primary">betI1</name>
    <name evidence="5" type="ORF">AHOG_07125</name>
</gene>
<feature type="domain" description="HTH tetR-type" evidence="4">
    <location>
        <begin position="10"/>
        <end position="57"/>
    </location>
</feature>
<evidence type="ECO:0000256" key="3">
    <source>
        <dbReference type="ARBA" id="ARBA00023163"/>
    </source>
</evidence>
<organism evidence="5 6">
    <name type="scientific">Actinoalloteichus hoggarensis</name>
    <dbReference type="NCBI Taxonomy" id="1470176"/>
    <lineage>
        <taxon>Bacteria</taxon>
        <taxon>Bacillati</taxon>
        <taxon>Actinomycetota</taxon>
        <taxon>Actinomycetes</taxon>
        <taxon>Pseudonocardiales</taxon>
        <taxon>Pseudonocardiaceae</taxon>
        <taxon>Actinoalloteichus</taxon>
    </lineage>
</organism>
<keyword evidence="1" id="KW-0805">Transcription regulation</keyword>
<reference evidence="5 6" key="1">
    <citation type="submission" date="2017-07" db="EMBL/GenBank/DDBJ databases">
        <title>Complete genome sequence of Actinoalloteichus hoggarensis DSM 45943, type strain of Actinoalloteichus hoggarensis.</title>
        <authorList>
            <person name="Ruckert C."/>
            <person name="Nouioui I."/>
            <person name="Willmese J."/>
            <person name="van Wezel G."/>
            <person name="Klenk H.-P."/>
            <person name="Kalinowski J."/>
            <person name="Zotchev S.B."/>
        </authorList>
    </citation>
    <scope>NUCLEOTIDE SEQUENCE [LARGE SCALE GENOMIC DNA]</scope>
    <source>
        <strain evidence="5 6">DSM 45943</strain>
    </source>
</reference>
<dbReference type="Pfam" id="PF00440">
    <property type="entry name" value="TetR_N"/>
    <property type="match status" value="1"/>
</dbReference>
<dbReference type="PANTHER" id="PTHR30055">
    <property type="entry name" value="HTH-TYPE TRANSCRIPTIONAL REGULATOR RUTR"/>
    <property type="match status" value="1"/>
</dbReference>
<evidence type="ECO:0000313" key="6">
    <source>
        <dbReference type="Proteomes" id="UP000204221"/>
    </source>
</evidence>
<evidence type="ECO:0000256" key="2">
    <source>
        <dbReference type="ARBA" id="ARBA00023125"/>
    </source>
</evidence>
<dbReference type="SUPFAM" id="SSF48498">
    <property type="entry name" value="Tetracyclin repressor-like, C-terminal domain"/>
    <property type="match status" value="1"/>
</dbReference>
<evidence type="ECO:0000259" key="4">
    <source>
        <dbReference type="Pfam" id="PF00440"/>
    </source>
</evidence>
<dbReference type="GO" id="GO:0000976">
    <property type="term" value="F:transcription cis-regulatory region binding"/>
    <property type="evidence" value="ECO:0007669"/>
    <property type="project" value="TreeGrafter"/>
</dbReference>
<dbReference type="InterPro" id="IPR001647">
    <property type="entry name" value="HTH_TetR"/>
</dbReference>
<protein>
    <submittedName>
        <fullName evidence="5">HTH-type transcriptional regulator BetI</fullName>
    </submittedName>
</protein>
<name>A0A221VZY0_9PSEU</name>
<dbReference type="SUPFAM" id="SSF46689">
    <property type="entry name" value="Homeodomain-like"/>
    <property type="match status" value="1"/>
</dbReference>
<dbReference type="InterPro" id="IPR009057">
    <property type="entry name" value="Homeodomain-like_sf"/>
</dbReference>
<proteinExistence type="predicted"/>
<keyword evidence="3" id="KW-0804">Transcription</keyword>
<evidence type="ECO:0000313" key="5">
    <source>
        <dbReference type="EMBL" id="ASO19073.1"/>
    </source>
</evidence>
<accession>A0A221VZY0</accession>
<dbReference type="GO" id="GO:0003700">
    <property type="term" value="F:DNA-binding transcription factor activity"/>
    <property type="evidence" value="ECO:0007669"/>
    <property type="project" value="TreeGrafter"/>
</dbReference>